<keyword evidence="5" id="KW-0808">Transferase</keyword>
<dbReference type="Proteomes" id="UP001178888">
    <property type="component" value="Unassembled WGS sequence"/>
</dbReference>
<dbReference type="InterPro" id="IPR001296">
    <property type="entry name" value="Glyco_trans_1"/>
</dbReference>
<dbReference type="CDD" id="cd03801">
    <property type="entry name" value="GT4_PimA-like"/>
    <property type="match status" value="1"/>
</dbReference>
<evidence type="ECO:0000256" key="1">
    <source>
        <dbReference type="ARBA" id="ARBA00009481"/>
    </source>
</evidence>
<keyword evidence="7" id="KW-1185">Reference proteome</keyword>
<dbReference type="InterPro" id="IPR028098">
    <property type="entry name" value="Glyco_trans_4-like_N"/>
</dbReference>
<keyword evidence="4" id="KW-0328">Glycosyltransferase</keyword>
<gene>
    <name evidence="5" type="ORF">E2K98_12555</name>
    <name evidence="4" type="ORF">RCG21_25510</name>
</gene>
<dbReference type="AlphaFoldDB" id="A0A4R5VSG4"/>
<dbReference type="EC" id="2.4.-.-" evidence="4"/>
<dbReference type="EMBL" id="JAVGVR010000001">
    <property type="protein sequence ID" value="MDQ6599657.1"/>
    <property type="molecule type" value="Genomic_DNA"/>
</dbReference>
<reference evidence="5 6" key="1">
    <citation type="submission" date="2019-03" db="EMBL/GenBank/DDBJ databases">
        <title>Bacillus niacini sp. nov. a Nicotinate-Metabolizing Mesophile Isolated from Soil.</title>
        <authorList>
            <person name="Zhang G."/>
        </authorList>
    </citation>
    <scope>NUCLEOTIDE SEQUENCE [LARGE SCALE GENOMIC DNA]</scope>
    <source>
        <strain evidence="5 6">WN066</strain>
    </source>
</reference>
<proteinExistence type="inferred from homology"/>
<dbReference type="EMBL" id="SMYO01000005">
    <property type="protein sequence ID" value="TDK61714.1"/>
    <property type="molecule type" value="Genomic_DNA"/>
</dbReference>
<evidence type="ECO:0000313" key="4">
    <source>
        <dbReference type="EMBL" id="MDQ6599657.1"/>
    </source>
</evidence>
<dbReference type="GO" id="GO:0016757">
    <property type="term" value="F:glycosyltransferase activity"/>
    <property type="evidence" value="ECO:0007669"/>
    <property type="project" value="UniProtKB-KW"/>
</dbReference>
<dbReference type="Proteomes" id="UP000295132">
    <property type="component" value="Unassembled WGS sequence"/>
</dbReference>
<dbReference type="SUPFAM" id="SSF53756">
    <property type="entry name" value="UDP-Glycosyltransferase/glycogen phosphorylase"/>
    <property type="match status" value="1"/>
</dbReference>
<comment type="caution">
    <text evidence="5">The sequence shown here is derived from an EMBL/GenBank/DDBJ whole genome shotgun (WGS) entry which is preliminary data.</text>
</comment>
<evidence type="ECO:0000259" key="2">
    <source>
        <dbReference type="Pfam" id="PF00534"/>
    </source>
</evidence>
<name>A0A4R5VSG4_9BACI</name>
<reference evidence="4" key="2">
    <citation type="submission" date="2023-08" db="EMBL/GenBank/DDBJ databases">
        <title>Nitrogen cycling bacteria in agricultural field soils.</title>
        <authorList>
            <person name="Jang J."/>
        </authorList>
    </citation>
    <scope>NUCLEOTIDE SEQUENCE</scope>
    <source>
        <strain evidence="4">PS3-36</strain>
    </source>
</reference>
<sequence length="412" mass="46475">MDNTKYSLTDMERISQIHRPLNILMLSWEYPPHVVGGLSRHVYGLSVHLAELGHEVHVVSLLRNDLPSYEKINDVHIHRVKPLNEQDEDFLSWIGGLNLAMAYKVAKLADEYSFSMIHAHDWLVGTAAIALKDSLSIPLLATIHATEYGRNNGIYTEMQKFIHSKEQQLVSAAHQVIVCSEYMVEEVTSIFDAAAEKLAIIPNGVDLLTNSEESVDFPHNLQDKKYIFSMGRMVKEKGFETIIEAAAIAKELKLEYTFVIAGKGPMLDTYRKLIQEKHLEDKITFIGFISEQERNTFIQNCEMVVVPSLYEPFGIVALESMVLGKPTIVSKTGGLKGIVKHLQTGLLMTPGDAKSLLEQILFIYKNPKKAAEMAKEGQLVMKSLYSWKRVAMETSRLIEDLLLIQLVDETEC</sequence>
<evidence type="ECO:0000259" key="3">
    <source>
        <dbReference type="Pfam" id="PF13439"/>
    </source>
</evidence>
<dbReference type="InterPro" id="IPR050194">
    <property type="entry name" value="Glycosyltransferase_grp1"/>
</dbReference>
<dbReference type="PANTHER" id="PTHR45947:SF3">
    <property type="entry name" value="SULFOQUINOVOSYL TRANSFERASE SQD2"/>
    <property type="match status" value="1"/>
</dbReference>
<protein>
    <submittedName>
        <fullName evidence="5">Glycosyltransferase family 1 protein</fullName>
    </submittedName>
    <submittedName>
        <fullName evidence="4">Glycosyltransferase family 4 protein</fullName>
        <ecNumber evidence="4">2.4.-.-</ecNumber>
    </submittedName>
</protein>
<dbReference type="PANTHER" id="PTHR45947">
    <property type="entry name" value="SULFOQUINOVOSYL TRANSFERASE SQD2"/>
    <property type="match status" value="1"/>
</dbReference>
<organism evidence="5 6">
    <name type="scientific">Bacillus salipaludis</name>
    <dbReference type="NCBI Taxonomy" id="2547811"/>
    <lineage>
        <taxon>Bacteria</taxon>
        <taxon>Bacillati</taxon>
        <taxon>Bacillota</taxon>
        <taxon>Bacilli</taxon>
        <taxon>Bacillales</taxon>
        <taxon>Bacillaceae</taxon>
        <taxon>Bacillus</taxon>
    </lineage>
</organism>
<comment type="similarity">
    <text evidence="1">Belongs to the glycosyltransferase group 1 family. Glycosyltransferase 4 subfamily.</text>
</comment>
<dbReference type="Gene3D" id="3.40.50.2000">
    <property type="entry name" value="Glycogen Phosphorylase B"/>
    <property type="match status" value="2"/>
</dbReference>
<dbReference type="Pfam" id="PF13439">
    <property type="entry name" value="Glyco_transf_4"/>
    <property type="match status" value="1"/>
</dbReference>
<feature type="domain" description="Glycosyltransferase subfamily 4-like N-terminal" evidence="3">
    <location>
        <begin position="35"/>
        <end position="207"/>
    </location>
</feature>
<evidence type="ECO:0000313" key="5">
    <source>
        <dbReference type="EMBL" id="TDK61714.1"/>
    </source>
</evidence>
<dbReference type="RefSeq" id="WP_133334544.1">
    <property type="nucleotide sequence ID" value="NZ_JAVGVR010000001.1"/>
</dbReference>
<evidence type="ECO:0000313" key="6">
    <source>
        <dbReference type="Proteomes" id="UP000295132"/>
    </source>
</evidence>
<feature type="domain" description="Glycosyl transferase family 1" evidence="2">
    <location>
        <begin position="217"/>
        <end position="378"/>
    </location>
</feature>
<dbReference type="Pfam" id="PF00534">
    <property type="entry name" value="Glycos_transf_1"/>
    <property type="match status" value="1"/>
</dbReference>
<evidence type="ECO:0000313" key="7">
    <source>
        <dbReference type="Proteomes" id="UP001178888"/>
    </source>
</evidence>
<accession>A0A4R5VSG4</accession>